<dbReference type="RefSeq" id="XP_022486559.1">
    <property type="nucleotide sequence ID" value="XM_022633642.1"/>
</dbReference>
<proteinExistence type="inferred from homology"/>
<dbReference type="EMBL" id="LXJU01000014">
    <property type="protein sequence ID" value="OGE51114.1"/>
    <property type="molecule type" value="Genomic_DNA"/>
</dbReference>
<evidence type="ECO:0000313" key="3">
    <source>
        <dbReference type="EMBL" id="OGE51114.1"/>
    </source>
</evidence>
<keyword evidence="4" id="KW-1185">Reference proteome</keyword>
<dbReference type="STRING" id="1835702.A0A1F5LD11"/>
<dbReference type="Proteomes" id="UP000177622">
    <property type="component" value="Unassembled WGS sequence"/>
</dbReference>
<dbReference type="AlphaFoldDB" id="A0A1F5LD11"/>
<sequence length="368" mass="40449">MIGSSDKSRALYTMVVLELLLLVSFWAAQLYRVREYDTNRDPRGPLSASAEVLYGLMTDLITGIARVPGQLVSIFPGSHPGTVQQDFRGREWAMSHFAETLSNQERRRDSQAVTDISAPSGELYSPGPDEYVREHPGIIQSSNAVTNETVANLSESRSVDGAQFTRGQTAVKKGEETSYGKRRRRARKVLSETRYHAAKSAKHALNFVLVLPTDFTLSLSKGFHNAPKLYHDDTVEPMPKVIGIKSGFRAAGKEFYHGLYNGLTGLVTLPSRGFRQSGGEGMVKGIGKGVGGVFFKPTAGLFGLAGLPLDGLHKCVRGSLSKIKSKEIIRLRITQGIEEMCAASNEEQNMVIRKWHELQQDGLTQEGH</sequence>
<dbReference type="GO" id="GO:0045053">
    <property type="term" value="P:protein retention in Golgi apparatus"/>
    <property type="evidence" value="ECO:0007669"/>
    <property type="project" value="TreeGrafter"/>
</dbReference>
<dbReference type="GeneID" id="34578376"/>
<dbReference type="OrthoDB" id="4367539at2759"/>
<protein>
    <submittedName>
        <fullName evidence="3">Uncharacterized protein</fullName>
    </submittedName>
</protein>
<comment type="caution">
    <text evidence="3">The sequence shown here is derived from an EMBL/GenBank/DDBJ whole genome shotgun (WGS) entry which is preliminary data.</text>
</comment>
<gene>
    <name evidence="3" type="ORF">PENARI_c014G11999</name>
</gene>
<comment type="similarity">
    <text evidence="1">Belongs to the VPS13 family.</text>
</comment>
<organism evidence="3 4">
    <name type="scientific">Penicillium arizonense</name>
    <dbReference type="NCBI Taxonomy" id="1835702"/>
    <lineage>
        <taxon>Eukaryota</taxon>
        <taxon>Fungi</taxon>
        <taxon>Dikarya</taxon>
        <taxon>Ascomycota</taxon>
        <taxon>Pezizomycotina</taxon>
        <taxon>Eurotiomycetes</taxon>
        <taxon>Eurotiomycetidae</taxon>
        <taxon>Eurotiales</taxon>
        <taxon>Aspergillaceae</taxon>
        <taxon>Penicillium</taxon>
    </lineage>
</organism>
<dbReference type="PANTHER" id="PTHR16166">
    <property type="entry name" value="VACUOLAR PROTEIN SORTING-ASSOCIATED PROTEIN VPS13"/>
    <property type="match status" value="1"/>
</dbReference>
<feature type="region of interest" description="Disordered" evidence="2">
    <location>
        <begin position="101"/>
        <end position="125"/>
    </location>
</feature>
<evidence type="ECO:0000313" key="4">
    <source>
        <dbReference type="Proteomes" id="UP000177622"/>
    </source>
</evidence>
<accession>A0A1F5LD11</accession>
<evidence type="ECO:0000256" key="2">
    <source>
        <dbReference type="SAM" id="MobiDB-lite"/>
    </source>
</evidence>
<dbReference type="GO" id="GO:0006623">
    <property type="term" value="P:protein targeting to vacuole"/>
    <property type="evidence" value="ECO:0007669"/>
    <property type="project" value="TreeGrafter"/>
</dbReference>
<dbReference type="PANTHER" id="PTHR16166:SF93">
    <property type="entry name" value="INTERMEMBRANE LIPID TRANSFER PROTEIN VPS13"/>
    <property type="match status" value="1"/>
</dbReference>
<reference evidence="3 4" key="1">
    <citation type="journal article" date="2016" name="Sci. Rep.">
        <title>Penicillium arizonense, a new, genome sequenced fungal species, reveals a high chemical diversity in secreted metabolites.</title>
        <authorList>
            <person name="Grijseels S."/>
            <person name="Nielsen J.C."/>
            <person name="Randelovic M."/>
            <person name="Nielsen J."/>
            <person name="Nielsen K.F."/>
            <person name="Workman M."/>
            <person name="Frisvad J.C."/>
        </authorList>
    </citation>
    <scope>NUCLEOTIDE SEQUENCE [LARGE SCALE GENOMIC DNA]</scope>
    <source>
        <strain evidence="3 4">CBS 141311</strain>
    </source>
</reference>
<evidence type="ECO:0000256" key="1">
    <source>
        <dbReference type="ARBA" id="ARBA00006545"/>
    </source>
</evidence>
<dbReference type="InterPro" id="IPR026847">
    <property type="entry name" value="VPS13"/>
</dbReference>
<name>A0A1F5LD11_PENAI</name>